<dbReference type="EMBL" id="CP018788">
    <property type="protein sequence ID" value="ARQ99594.1"/>
    <property type="molecule type" value="Genomic_DNA"/>
</dbReference>
<gene>
    <name evidence="1" type="primary">tolA</name>
    <name evidence="1" type="ORF">CIGN_1339</name>
</gene>
<dbReference type="AlphaFoldDB" id="A0A1X9STI9"/>
<dbReference type="Proteomes" id="UP000194309">
    <property type="component" value="Chromosome"/>
</dbReference>
<dbReference type="Pfam" id="PF13103">
    <property type="entry name" value="TonB_2"/>
    <property type="match status" value="1"/>
</dbReference>
<evidence type="ECO:0000313" key="1">
    <source>
        <dbReference type="EMBL" id="ARQ99594.1"/>
    </source>
</evidence>
<evidence type="ECO:0000313" key="2">
    <source>
        <dbReference type="Proteomes" id="UP000194309"/>
    </source>
</evidence>
<protein>
    <submittedName>
        <fullName evidence="1">Tol-Pal system subunit TolA</fullName>
    </submittedName>
</protein>
<organism evidence="1 2">
    <name type="scientific">Campylobacter devanensis</name>
    <dbReference type="NCBI Taxonomy" id="3161138"/>
    <lineage>
        <taxon>Bacteria</taxon>
        <taxon>Pseudomonadati</taxon>
        <taxon>Campylobacterota</taxon>
        <taxon>Epsilonproteobacteria</taxon>
        <taxon>Campylobacterales</taxon>
        <taxon>Campylobacteraceae</taxon>
        <taxon>Campylobacter</taxon>
    </lineage>
</organism>
<accession>A0A381DAW6</accession>
<name>A0A1X9STI9_9BACT</name>
<reference evidence="1 2" key="1">
    <citation type="journal article" date="2017" name="Genome Biol. Evol.">
        <title>Comparative Genomic Analysis Identifies a Campylobacter Clade Deficient in Selenium Metabolism.</title>
        <authorList>
            <person name="Miller W.G."/>
            <person name="Yee E."/>
            <person name="Lopes B.S."/>
            <person name="Chapman M.H."/>
            <person name="Huynh S."/>
            <person name="Bono J.L."/>
            <person name="Parker C.T."/>
            <person name="Strachan N.J.C."/>
            <person name="Forbes K.J."/>
        </authorList>
    </citation>
    <scope>NUCLEOTIDE SEQUENCE [LARGE SCALE GENOMIC DNA]</scope>
    <source>
        <strain evidence="1 2">NCTC 13003</strain>
    </source>
</reference>
<dbReference type="KEGG" id="cdev:CIGN_1339"/>
<dbReference type="OrthoDB" id="5363395at2"/>
<sequence>MNSKFGISYNTTGAFWCSVILYFFIIFFIFFKLSRYEESIKYTNDKDAFMDVFVVESDISQSIKAPEQNEQKIEEFIIKKQVEPPLELKQETTNKDIVSQQQDIPSVNLSDLFSEAAPIDITPQTTQAVQSNAKSETKSNSKSAADIIASLQKDIDKKAPKSSITGVYNKYMGDIVEIIQNRWVRYKADTNNNAKVKIIIDKFGKLSYHIDEYSLNSAFNSKVREFLEQLKAIDFPVPPSKDATVLDINLIDLIETE</sequence>
<proteinExistence type="predicted"/>
<keyword evidence="2" id="KW-1185">Reference proteome</keyword>
<accession>A0A1X9STI9</accession>
<dbReference type="STRING" id="1660064.CIGN_1339"/>